<dbReference type="WBParaSite" id="HPLM_0000195101-mRNA-1">
    <property type="protein sequence ID" value="HPLM_0000195101-mRNA-1"/>
    <property type="gene ID" value="HPLM_0000195101"/>
</dbReference>
<evidence type="ECO:0000313" key="3">
    <source>
        <dbReference type="Proteomes" id="UP000268014"/>
    </source>
</evidence>
<evidence type="ECO:0000313" key="4">
    <source>
        <dbReference type="WBParaSite" id="HPLM_0000195101-mRNA-1"/>
    </source>
</evidence>
<feature type="compositionally biased region" description="Polar residues" evidence="1">
    <location>
        <begin position="1"/>
        <end position="12"/>
    </location>
</feature>
<protein>
    <submittedName>
        <fullName evidence="2 4">Uncharacterized protein</fullName>
    </submittedName>
</protein>
<accession>A0A0N4VXD1</accession>
<organism evidence="4">
    <name type="scientific">Haemonchus placei</name>
    <name type="common">Barber's pole worm</name>
    <dbReference type="NCBI Taxonomy" id="6290"/>
    <lineage>
        <taxon>Eukaryota</taxon>
        <taxon>Metazoa</taxon>
        <taxon>Ecdysozoa</taxon>
        <taxon>Nematoda</taxon>
        <taxon>Chromadorea</taxon>
        <taxon>Rhabditida</taxon>
        <taxon>Rhabditina</taxon>
        <taxon>Rhabditomorpha</taxon>
        <taxon>Strongyloidea</taxon>
        <taxon>Trichostrongylidae</taxon>
        <taxon>Haemonchus</taxon>
    </lineage>
</organism>
<dbReference type="Proteomes" id="UP000268014">
    <property type="component" value="Unassembled WGS sequence"/>
</dbReference>
<name>A0A0N4VXD1_HAEPC</name>
<keyword evidence="3" id="KW-1185">Reference proteome</keyword>
<evidence type="ECO:0000256" key="1">
    <source>
        <dbReference type="SAM" id="MobiDB-lite"/>
    </source>
</evidence>
<gene>
    <name evidence="2" type="ORF">HPLM_LOCUS1949</name>
</gene>
<proteinExistence type="predicted"/>
<evidence type="ECO:0000313" key="2">
    <source>
        <dbReference type="EMBL" id="VDO12167.1"/>
    </source>
</evidence>
<reference evidence="2 3" key="2">
    <citation type="submission" date="2018-11" db="EMBL/GenBank/DDBJ databases">
        <authorList>
            <consortium name="Pathogen Informatics"/>
        </authorList>
    </citation>
    <scope>NUCLEOTIDE SEQUENCE [LARGE SCALE GENOMIC DNA]</scope>
    <source>
        <strain evidence="2 3">MHpl1</strain>
    </source>
</reference>
<feature type="compositionally biased region" description="Polar residues" evidence="1">
    <location>
        <begin position="37"/>
        <end position="49"/>
    </location>
</feature>
<dbReference type="AlphaFoldDB" id="A0A0N4VXD1"/>
<sequence length="56" mass="5958">MKATGSQSQGFPSPQMAAIDGANIGGGRQWTEGWTAGQMSTSKGRQVNVSGRWFVR</sequence>
<feature type="region of interest" description="Disordered" evidence="1">
    <location>
        <begin position="1"/>
        <end position="56"/>
    </location>
</feature>
<dbReference type="EMBL" id="UZAF01003163">
    <property type="protein sequence ID" value="VDO12167.1"/>
    <property type="molecule type" value="Genomic_DNA"/>
</dbReference>
<reference evidence="4" key="1">
    <citation type="submission" date="2017-02" db="UniProtKB">
        <authorList>
            <consortium name="WormBaseParasite"/>
        </authorList>
    </citation>
    <scope>IDENTIFICATION</scope>
</reference>